<accession>A0A4Y2JNI5</accession>
<dbReference type="EMBL" id="BGPR01003666">
    <property type="protein sequence ID" value="GBM90999.1"/>
    <property type="molecule type" value="Genomic_DNA"/>
</dbReference>
<keyword evidence="3" id="KW-1185">Reference proteome</keyword>
<dbReference type="AlphaFoldDB" id="A0A4Y2JNI5"/>
<dbReference type="SUPFAM" id="SSF68906">
    <property type="entry name" value="SAP domain"/>
    <property type="match status" value="1"/>
</dbReference>
<gene>
    <name evidence="2" type="ORF">AVEN_115921_1</name>
</gene>
<reference evidence="2 3" key="1">
    <citation type="journal article" date="2019" name="Sci. Rep.">
        <title>Orb-weaving spider Araneus ventricosus genome elucidates the spidroin gene catalogue.</title>
        <authorList>
            <person name="Kono N."/>
            <person name="Nakamura H."/>
            <person name="Ohtoshi R."/>
            <person name="Moran D.A.P."/>
            <person name="Shinohara A."/>
            <person name="Yoshida Y."/>
            <person name="Fujiwara M."/>
            <person name="Mori M."/>
            <person name="Tomita M."/>
            <person name="Arakawa K."/>
        </authorList>
    </citation>
    <scope>NUCLEOTIDE SEQUENCE [LARGE SCALE GENOMIC DNA]</scope>
</reference>
<evidence type="ECO:0000313" key="3">
    <source>
        <dbReference type="Proteomes" id="UP000499080"/>
    </source>
</evidence>
<dbReference type="Pfam" id="PF02037">
    <property type="entry name" value="SAP"/>
    <property type="match status" value="1"/>
</dbReference>
<dbReference type="OrthoDB" id="10462771at2759"/>
<proteinExistence type="predicted"/>
<evidence type="ECO:0000313" key="2">
    <source>
        <dbReference type="EMBL" id="GBM90999.1"/>
    </source>
</evidence>
<evidence type="ECO:0000259" key="1">
    <source>
        <dbReference type="SMART" id="SM00513"/>
    </source>
</evidence>
<dbReference type="Gene3D" id="1.10.720.30">
    <property type="entry name" value="SAP domain"/>
    <property type="match status" value="1"/>
</dbReference>
<name>A0A4Y2JNI5_ARAVE</name>
<dbReference type="InterPro" id="IPR003034">
    <property type="entry name" value="SAP_dom"/>
</dbReference>
<sequence length="71" mass="8658">MERGSRKSRYKAIVKRFRKKELQQYLEFLNLETHGKKPVLFDRVWKSLKNILHSYEELPVAIENIIRELNE</sequence>
<protein>
    <recommendedName>
        <fullName evidence="1">SAP domain-containing protein</fullName>
    </recommendedName>
</protein>
<comment type="caution">
    <text evidence="2">The sequence shown here is derived from an EMBL/GenBank/DDBJ whole genome shotgun (WGS) entry which is preliminary data.</text>
</comment>
<organism evidence="2 3">
    <name type="scientific">Araneus ventricosus</name>
    <name type="common">Orbweaver spider</name>
    <name type="synonym">Epeira ventricosa</name>
    <dbReference type="NCBI Taxonomy" id="182803"/>
    <lineage>
        <taxon>Eukaryota</taxon>
        <taxon>Metazoa</taxon>
        <taxon>Ecdysozoa</taxon>
        <taxon>Arthropoda</taxon>
        <taxon>Chelicerata</taxon>
        <taxon>Arachnida</taxon>
        <taxon>Araneae</taxon>
        <taxon>Araneomorphae</taxon>
        <taxon>Entelegynae</taxon>
        <taxon>Araneoidea</taxon>
        <taxon>Araneidae</taxon>
        <taxon>Araneus</taxon>
    </lineage>
</organism>
<dbReference type="SMART" id="SM00513">
    <property type="entry name" value="SAP"/>
    <property type="match status" value="1"/>
</dbReference>
<dbReference type="InterPro" id="IPR036361">
    <property type="entry name" value="SAP_dom_sf"/>
</dbReference>
<feature type="domain" description="SAP" evidence="1">
    <location>
        <begin position="14"/>
        <end position="48"/>
    </location>
</feature>
<dbReference type="Proteomes" id="UP000499080">
    <property type="component" value="Unassembled WGS sequence"/>
</dbReference>